<dbReference type="OrthoDB" id="9815444at2"/>
<evidence type="ECO:0000256" key="4">
    <source>
        <dbReference type="ARBA" id="ARBA00022729"/>
    </source>
</evidence>
<dbReference type="PANTHER" id="PTHR30006">
    <property type="entry name" value="THIAMINE-BINDING PERIPLASMIC PROTEIN-RELATED"/>
    <property type="match status" value="1"/>
</dbReference>
<dbReference type="STRING" id="1612624.ADU59_09090"/>
<dbReference type="PATRIC" id="fig|1612624.7.peg.3358"/>
<keyword evidence="5" id="KW-0574">Periplasm</keyword>
<evidence type="ECO:0000256" key="2">
    <source>
        <dbReference type="ARBA" id="ARBA00008520"/>
    </source>
</evidence>
<dbReference type="GO" id="GO:0030975">
    <property type="term" value="F:thiamine binding"/>
    <property type="evidence" value="ECO:0007669"/>
    <property type="project" value="TreeGrafter"/>
</dbReference>
<comment type="subcellular location">
    <subcellularLocation>
        <location evidence="1">Periplasm</location>
    </subcellularLocation>
</comment>
<dbReference type="Gene3D" id="3.40.190.10">
    <property type="entry name" value="Periplasmic binding protein-like II"/>
    <property type="match status" value="2"/>
</dbReference>
<protein>
    <submittedName>
        <fullName evidence="6">ABC transporter substrate-binding protein</fullName>
    </submittedName>
</protein>
<keyword evidence="4" id="KW-0732">Signal</keyword>
<keyword evidence="7" id="KW-1185">Reference proteome</keyword>
<dbReference type="InterPro" id="IPR006311">
    <property type="entry name" value="TAT_signal"/>
</dbReference>
<evidence type="ECO:0000256" key="5">
    <source>
        <dbReference type="ARBA" id="ARBA00022764"/>
    </source>
</evidence>
<proteinExistence type="inferred from homology"/>
<dbReference type="CDD" id="cd13589">
    <property type="entry name" value="PBP2_polyamine_RpCGA009"/>
    <property type="match status" value="1"/>
</dbReference>
<evidence type="ECO:0000256" key="3">
    <source>
        <dbReference type="ARBA" id="ARBA00022448"/>
    </source>
</evidence>
<dbReference type="GO" id="GO:0015888">
    <property type="term" value="P:thiamine transport"/>
    <property type="evidence" value="ECO:0007669"/>
    <property type="project" value="TreeGrafter"/>
</dbReference>
<dbReference type="AlphaFoldDB" id="A0A1C7P2S8"/>
<dbReference type="Proteomes" id="UP000093111">
    <property type="component" value="Unassembled WGS sequence"/>
</dbReference>
<reference evidence="6 7" key="1">
    <citation type="journal article" date="2016" name="Syst. Appl. Microbiol.">
        <title>Pararhizobium polonicum sp. nov. isolated from tumors on stone fruit rootstocks.</title>
        <authorList>
            <person name="Pulawska J."/>
            <person name="Kuzmanovic N."/>
            <person name="Willems A."/>
            <person name="Pothier J.F."/>
        </authorList>
    </citation>
    <scope>NUCLEOTIDE SEQUENCE [LARGE SCALE GENOMIC DNA]</scope>
    <source>
        <strain evidence="6 7">F5.1</strain>
    </source>
</reference>
<dbReference type="GO" id="GO:0030976">
    <property type="term" value="F:thiamine pyrophosphate binding"/>
    <property type="evidence" value="ECO:0007669"/>
    <property type="project" value="TreeGrafter"/>
</dbReference>
<dbReference type="PANTHER" id="PTHR30006:SF3">
    <property type="entry name" value="THIAMINE-BINDING PERIPLASMIC PROTEIN"/>
    <property type="match status" value="1"/>
</dbReference>
<keyword evidence="3" id="KW-0813">Transport</keyword>
<name>A0A1C7P2S8_9HYPH</name>
<accession>A0A1C7P2S8</accession>
<comment type="caution">
    <text evidence="6">The sequence shown here is derived from an EMBL/GenBank/DDBJ whole genome shotgun (WGS) entry which is preliminary data.</text>
</comment>
<evidence type="ECO:0000256" key="1">
    <source>
        <dbReference type="ARBA" id="ARBA00004418"/>
    </source>
</evidence>
<dbReference type="GO" id="GO:0030288">
    <property type="term" value="C:outer membrane-bounded periplasmic space"/>
    <property type="evidence" value="ECO:0007669"/>
    <property type="project" value="TreeGrafter"/>
</dbReference>
<gene>
    <name evidence="6" type="ORF">ADU59_09090</name>
</gene>
<comment type="similarity">
    <text evidence="2">Belongs to the bacterial solute-binding protein 1 family.</text>
</comment>
<evidence type="ECO:0000313" key="7">
    <source>
        <dbReference type="Proteomes" id="UP000093111"/>
    </source>
</evidence>
<dbReference type="SUPFAM" id="SSF53850">
    <property type="entry name" value="Periplasmic binding protein-like II"/>
    <property type="match status" value="1"/>
</dbReference>
<dbReference type="EMBL" id="LGLV01000006">
    <property type="protein sequence ID" value="OBZ95549.1"/>
    <property type="molecule type" value="Genomic_DNA"/>
</dbReference>
<dbReference type="PROSITE" id="PS51318">
    <property type="entry name" value="TAT"/>
    <property type="match status" value="1"/>
</dbReference>
<evidence type="ECO:0000313" key="6">
    <source>
        <dbReference type="EMBL" id="OBZ95549.1"/>
    </source>
</evidence>
<organism evidence="6 7">
    <name type="scientific">Pararhizobium polonicum</name>
    <dbReference type="NCBI Taxonomy" id="1612624"/>
    <lineage>
        <taxon>Bacteria</taxon>
        <taxon>Pseudomonadati</taxon>
        <taxon>Pseudomonadota</taxon>
        <taxon>Alphaproteobacteria</taxon>
        <taxon>Hyphomicrobiales</taxon>
        <taxon>Rhizobiaceae</taxon>
        <taxon>Rhizobium/Agrobacterium group</taxon>
        <taxon>Pararhizobium</taxon>
    </lineage>
</organism>
<dbReference type="Pfam" id="PF13416">
    <property type="entry name" value="SBP_bac_8"/>
    <property type="match status" value="1"/>
</dbReference>
<sequence length="356" mass="39550">MNNNFSRREFMKTTTGLAAVALAAPVILKGSRVFAGETLVVRDMGGAFYEGFKVAFYDTFTAETGVVIQTNTNEPDPIPQYKMAVDTDTKLFDVALMTPEHVLRIRQLGDQYMLPLNIEIPNKADFTPNTFEPEFAGVAIFALAMGYRKDTMKTVPTSWADFWNVEAFEGRRGLWRSPVTTLEMALLADGVPLDKLYPLDVDRAFKSLDKIKSHINIWWTSGAHATQLLKDGELDMMSTWSTRAQAAINAGAPAGIVWNGGLFNIDGWTIAGNTEKADLARKFIEWCLDAKRQAAYTDLLACGPTNMKAYDHLSAEKATLLPTAPDNIKGLTVLNAAYWAENQDALTQRFEQWILS</sequence>
<dbReference type="InterPro" id="IPR006059">
    <property type="entry name" value="SBP"/>
</dbReference>
<dbReference type="RefSeq" id="WP_068953794.1">
    <property type="nucleotide sequence ID" value="NZ_LGLV01000006.1"/>
</dbReference>